<dbReference type="PROSITE" id="PS50213">
    <property type="entry name" value="FAS1"/>
    <property type="match status" value="2"/>
</dbReference>
<dbReference type="GO" id="GO:0000329">
    <property type="term" value="C:fungal-type vacuole membrane"/>
    <property type="evidence" value="ECO:0007669"/>
    <property type="project" value="TreeGrafter"/>
</dbReference>
<dbReference type="SUPFAM" id="SSF82153">
    <property type="entry name" value="FAS1 domain"/>
    <property type="match status" value="2"/>
</dbReference>
<evidence type="ECO:0000313" key="3">
    <source>
        <dbReference type="Proteomes" id="UP000308133"/>
    </source>
</evidence>
<sequence length="359" mass="39158">MAPLVHTLRSAYLDSSHRYKYLLYYGHNSSPSQHSRNYVLYPQLLPINLIMLLKTLLQTLVVSGLAAGVSIVEVLQSDPELSTTLGVLNRLPDIVRTVTNTPGLTVFAPTNAAWDRIFGPLNQGIPDLENRTNLLGEILRYHVLPSRLPTSAIDDRGVFRPTLLTNNFLTAVRPGQVIKALRVPTTPVSFNITSGAGSQSIITKADIPFDKGGVAHVLNRVLTIPALVNNTAVVSEPPFTNFTDALNQAGILDPFNEFTQSATVFAPSNPAFAAFGPLPTGDRLRRLLEYHIVDSRIIRSTDLRVGQLIPTKNGQTVRVTSVGREISFNNVKAGPLTIDVPIKNGVLYEIDQVLTPPGF</sequence>
<dbReference type="PANTHER" id="PTHR10900:SF77">
    <property type="entry name" value="FI19380P1"/>
    <property type="match status" value="1"/>
</dbReference>
<comment type="caution">
    <text evidence="2">The sequence shown here is derived from an EMBL/GenBank/DDBJ whole genome shotgun (WGS) entry which is preliminary data.</text>
</comment>
<reference evidence="2 3" key="1">
    <citation type="submission" date="2018-02" db="EMBL/GenBank/DDBJ databases">
        <title>Draft genome sequences of Elsinoe sp., causing black scab on jojoba.</title>
        <authorList>
            <person name="Stodart B."/>
            <person name="Jeffress S."/>
            <person name="Ash G."/>
            <person name="Arun Chinnappa K."/>
        </authorList>
    </citation>
    <scope>NUCLEOTIDE SEQUENCE [LARGE SCALE GENOMIC DNA]</scope>
    <source>
        <strain evidence="2 3">Hillstone_2</strain>
    </source>
</reference>
<dbReference type="Gene3D" id="2.30.180.10">
    <property type="entry name" value="FAS1 domain"/>
    <property type="match status" value="2"/>
</dbReference>
<dbReference type="AlphaFoldDB" id="A0A4U7BEH9"/>
<accession>A0A4U7BEH9</accession>
<evidence type="ECO:0000313" key="2">
    <source>
        <dbReference type="EMBL" id="TKX27506.1"/>
    </source>
</evidence>
<dbReference type="Proteomes" id="UP000308133">
    <property type="component" value="Unassembled WGS sequence"/>
</dbReference>
<dbReference type="InterPro" id="IPR036378">
    <property type="entry name" value="FAS1_dom_sf"/>
</dbReference>
<dbReference type="EMBL" id="PTQR01000004">
    <property type="protein sequence ID" value="TKX27506.1"/>
    <property type="molecule type" value="Genomic_DNA"/>
</dbReference>
<dbReference type="Pfam" id="PF02469">
    <property type="entry name" value="Fasciclin"/>
    <property type="match status" value="2"/>
</dbReference>
<feature type="domain" description="FAS1" evidence="1">
    <location>
        <begin position="226"/>
        <end position="354"/>
    </location>
</feature>
<dbReference type="SMART" id="SM00554">
    <property type="entry name" value="FAS1"/>
    <property type="match status" value="2"/>
</dbReference>
<evidence type="ECO:0000259" key="1">
    <source>
        <dbReference type="PROSITE" id="PS50213"/>
    </source>
</evidence>
<protein>
    <submittedName>
        <fullName evidence="2">Fasciclin domain-containing protein 1</fullName>
    </submittedName>
</protein>
<organism evidence="2 3">
    <name type="scientific">Elsinoe australis</name>
    <dbReference type="NCBI Taxonomy" id="40998"/>
    <lineage>
        <taxon>Eukaryota</taxon>
        <taxon>Fungi</taxon>
        <taxon>Dikarya</taxon>
        <taxon>Ascomycota</taxon>
        <taxon>Pezizomycotina</taxon>
        <taxon>Dothideomycetes</taxon>
        <taxon>Dothideomycetidae</taxon>
        <taxon>Myriangiales</taxon>
        <taxon>Elsinoaceae</taxon>
        <taxon>Elsinoe</taxon>
    </lineage>
</organism>
<proteinExistence type="predicted"/>
<feature type="domain" description="FAS1" evidence="1">
    <location>
        <begin position="68"/>
        <end position="222"/>
    </location>
</feature>
<dbReference type="InterPro" id="IPR050904">
    <property type="entry name" value="Adhesion/Biosynth-related"/>
</dbReference>
<dbReference type="InterPro" id="IPR000782">
    <property type="entry name" value="FAS1_domain"/>
</dbReference>
<dbReference type="GO" id="GO:0016236">
    <property type="term" value="P:macroautophagy"/>
    <property type="evidence" value="ECO:0007669"/>
    <property type="project" value="TreeGrafter"/>
</dbReference>
<dbReference type="PANTHER" id="PTHR10900">
    <property type="entry name" value="PERIOSTIN-RELATED"/>
    <property type="match status" value="1"/>
</dbReference>
<name>A0A4U7BEH9_9PEZI</name>
<gene>
    <name evidence="2" type="ORF">C1H76_0343</name>
</gene>